<evidence type="ECO:0000259" key="3">
    <source>
        <dbReference type="Pfam" id="PF13598"/>
    </source>
</evidence>
<feature type="coiled-coil region" evidence="1">
    <location>
        <begin position="640"/>
        <end position="713"/>
    </location>
</feature>
<evidence type="ECO:0000313" key="5">
    <source>
        <dbReference type="Proteomes" id="UP001596391"/>
    </source>
</evidence>
<evidence type="ECO:0000313" key="4">
    <source>
        <dbReference type="EMBL" id="MFC6644522.1"/>
    </source>
</evidence>
<keyword evidence="2" id="KW-0732">Signal</keyword>
<gene>
    <name evidence="4" type="ORF">ACFQBQ_02740</name>
</gene>
<comment type="caution">
    <text evidence="4">The sequence shown here is derived from an EMBL/GenBank/DDBJ whole genome shotgun (WGS) entry which is preliminary data.</text>
</comment>
<keyword evidence="1" id="KW-0175">Coiled coil</keyword>
<dbReference type="InterPro" id="IPR037291">
    <property type="entry name" value="DUF4139"/>
</dbReference>
<feature type="domain" description="DUF4139" evidence="3">
    <location>
        <begin position="215"/>
        <end position="593"/>
    </location>
</feature>
<dbReference type="Proteomes" id="UP001596391">
    <property type="component" value="Unassembled WGS sequence"/>
</dbReference>
<dbReference type="RefSeq" id="WP_263372456.1">
    <property type="nucleotide sequence ID" value="NZ_JAGSYD010000005.1"/>
</dbReference>
<dbReference type="Pfam" id="PF13598">
    <property type="entry name" value="DUF4139"/>
    <property type="match status" value="1"/>
</dbReference>
<organism evidence="4 5">
    <name type="scientific">Granulicella cerasi</name>
    <dbReference type="NCBI Taxonomy" id="741063"/>
    <lineage>
        <taxon>Bacteria</taxon>
        <taxon>Pseudomonadati</taxon>
        <taxon>Acidobacteriota</taxon>
        <taxon>Terriglobia</taxon>
        <taxon>Terriglobales</taxon>
        <taxon>Acidobacteriaceae</taxon>
        <taxon>Granulicella</taxon>
    </lineage>
</organism>
<accession>A0ABW1Z5B3</accession>
<dbReference type="EMBL" id="JBHSWI010000001">
    <property type="protein sequence ID" value="MFC6644522.1"/>
    <property type="molecule type" value="Genomic_DNA"/>
</dbReference>
<proteinExistence type="predicted"/>
<feature type="signal peptide" evidence="2">
    <location>
        <begin position="1"/>
        <end position="18"/>
    </location>
</feature>
<reference evidence="5" key="1">
    <citation type="journal article" date="2019" name="Int. J. Syst. Evol. Microbiol.">
        <title>The Global Catalogue of Microorganisms (GCM) 10K type strain sequencing project: providing services to taxonomists for standard genome sequencing and annotation.</title>
        <authorList>
            <consortium name="The Broad Institute Genomics Platform"/>
            <consortium name="The Broad Institute Genome Sequencing Center for Infectious Disease"/>
            <person name="Wu L."/>
            <person name="Ma J."/>
        </authorList>
    </citation>
    <scope>NUCLEOTIDE SEQUENCE [LARGE SCALE GENOMIC DNA]</scope>
    <source>
        <strain evidence="5">CGMCC 1.16026</strain>
    </source>
</reference>
<name>A0ABW1Z5B3_9BACT</name>
<evidence type="ECO:0000256" key="2">
    <source>
        <dbReference type="SAM" id="SignalP"/>
    </source>
</evidence>
<evidence type="ECO:0000256" key="1">
    <source>
        <dbReference type="SAM" id="Coils"/>
    </source>
</evidence>
<keyword evidence="5" id="KW-1185">Reference proteome</keyword>
<feature type="chain" id="PRO_5045771630" evidence="2">
    <location>
        <begin position="19"/>
        <end position="727"/>
    </location>
</feature>
<protein>
    <submittedName>
        <fullName evidence="4">DUF4139 domain-containing protein</fullName>
    </submittedName>
</protein>
<sequence length="727" mass="77974">MRRILAAPFLLLPLSLHAQKPSETTLPVTHVSLYKNGVGYFELSGHVSGNASVTIPFTNSQLNDVLQSLTAIDLNGGRISGAGYNSATPLEQQLKTLSLNLDSNPSAADFYAAIRGARVAVTSGGASITGRLLSVEVRSIPTKDDAKTADKYFLTIASDEGTVRTFELTGTTSVRLLDTALHTDVTRYLQLLDANRSQGLRHLTLTDNGIGSRELHVSYISEVPVWKSTYRILTTDNNTTATMQGWSVVDNTTGTDWINVHLSLIAGAPQSFIQPLSQPIYTRRPEIPIAQEAQLTPQTFDSNIDDKSGTAGVTVDGIEPMARAKMPAGPTRPHGSVVGMAGMAGGGSGGVMMSASGGYGSGSGIGAGSGGYLSAPPPPPPTYEESASTSITPNTQAKGFDDFFAYNLSEPITIRKNESALVPILQTKLPVESVTLLSYRNGYTSQPLRALWLTNTSGLTLDRGSFTIIESGNFAGEGLLDPIHPDEKRLLSYAADQAVHATVEGDKSANHITFLRGSRGVLNIHHADQHEVTLVLHNAAPAARTIISEIPVVPGWKLDSEAGSSDPKPVETTPTVYRFRTELAPGETKRVHIGANRPSYSTYYLTRADDNQLQFILSTTNHDPALESALQPILDARRRMADAQTAVDTTNAKLNALRTDEDRQRANITALANADKSSRERFVRDLNKTEDEIAATQATLKQQQSTLDTAKADLAAKIEAFSINTKA</sequence>